<dbReference type="GeneID" id="103361530"/>
<dbReference type="PANTHER" id="PTHR12449:SF19">
    <property type="entry name" value="NUCLEOLAR PROTEIN 4-LIKE"/>
    <property type="match status" value="1"/>
</dbReference>
<feature type="region of interest" description="Disordered" evidence="1">
    <location>
        <begin position="1"/>
        <end position="22"/>
    </location>
</feature>
<dbReference type="InterPro" id="IPR039788">
    <property type="entry name" value="NOL4/NOL4L"/>
</dbReference>
<reference evidence="3" key="1">
    <citation type="submission" date="2025-08" db="UniProtKB">
        <authorList>
            <consortium name="RefSeq"/>
        </authorList>
    </citation>
    <scope>IDENTIFICATION</scope>
</reference>
<dbReference type="AlphaFoldDB" id="A0A9Y4N704"/>
<evidence type="ECO:0000256" key="1">
    <source>
        <dbReference type="SAM" id="MobiDB-lite"/>
    </source>
</evidence>
<proteinExistence type="predicted"/>
<name>A0A9Y4N704_9TELE</name>
<sequence>MTARKAGSVGDASGTDSPGGAPEAEMFGEFQDWCLRTYGDSGKTKTVTRRKYNKILQTLLQGDEENSHGVFLQEKSSSHINAKFKFWVKSKGFQVGTLQDAKVGAADRPVLFVPIKATCVDGVSGVDSSLKRVAVVEDFFDIIYAMHVEISADPGKAPKHAGQKKTYKAIAETYAFLPREAVTRFLMSCGECQKRMHISTAGQDYKENDRPSPLVSEVIDYNVPLTTTYMKQMKLQCMSNNKVREPPACRAAC</sequence>
<organism evidence="2 3">
    <name type="scientific">Stegastes partitus</name>
    <name type="common">bicolor damselfish</name>
    <dbReference type="NCBI Taxonomy" id="144197"/>
    <lineage>
        <taxon>Eukaryota</taxon>
        <taxon>Metazoa</taxon>
        <taxon>Chordata</taxon>
        <taxon>Craniata</taxon>
        <taxon>Vertebrata</taxon>
        <taxon>Euteleostomi</taxon>
        <taxon>Actinopterygii</taxon>
        <taxon>Neopterygii</taxon>
        <taxon>Teleostei</taxon>
        <taxon>Neoteleostei</taxon>
        <taxon>Acanthomorphata</taxon>
        <taxon>Ovalentaria</taxon>
        <taxon>Pomacentridae</taxon>
        <taxon>Stegastes</taxon>
    </lineage>
</organism>
<dbReference type="RefSeq" id="XP_008285855.1">
    <property type="nucleotide sequence ID" value="XM_008287633.1"/>
</dbReference>
<gene>
    <name evidence="3" type="primary">LOC103361530</name>
</gene>
<dbReference type="PANTHER" id="PTHR12449">
    <property type="entry name" value="DEATH DOMAIN-CONTAINING PROTEIN"/>
    <property type="match status" value="1"/>
</dbReference>
<protein>
    <submittedName>
        <fullName evidence="3">Nucleolar protein 4-like</fullName>
    </submittedName>
</protein>
<accession>A0A9Y4N704</accession>
<dbReference type="Proteomes" id="UP000694891">
    <property type="component" value="Unplaced"/>
</dbReference>
<evidence type="ECO:0000313" key="3">
    <source>
        <dbReference type="RefSeq" id="XP_008285855.1"/>
    </source>
</evidence>
<keyword evidence="2" id="KW-1185">Reference proteome</keyword>
<evidence type="ECO:0000313" key="2">
    <source>
        <dbReference type="Proteomes" id="UP000694891"/>
    </source>
</evidence>